<dbReference type="Proteomes" id="UP000717696">
    <property type="component" value="Unassembled WGS sequence"/>
</dbReference>
<evidence type="ECO:0000313" key="2">
    <source>
        <dbReference type="EMBL" id="KAH7136691.1"/>
    </source>
</evidence>
<organism evidence="2 3">
    <name type="scientific">Dactylonectria estremocensis</name>
    <dbReference type="NCBI Taxonomy" id="1079267"/>
    <lineage>
        <taxon>Eukaryota</taxon>
        <taxon>Fungi</taxon>
        <taxon>Dikarya</taxon>
        <taxon>Ascomycota</taxon>
        <taxon>Pezizomycotina</taxon>
        <taxon>Sordariomycetes</taxon>
        <taxon>Hypocreomycetidae</taxon>
        <taxon>Hypocreales</taxon>
        <taxon>Nectriaceae</taxon>
        <taxon>Dactylonectria</taxon>
    </lineage>
</organism>
<feature type="chain" id="PRO_5040122270" description="Secreted protein" evidence="1">
    <location>
        <begin position="24"/>
        <end position="79"/>
    </location>
</feature>
<protein>
    <recommendedName>
        <fullName evidence="4">Secreted protein</fullName>
    </recommendedName>
</protein>
<evidence type="ECO:0008006" key="4">
    <source>
        <dbReference type="Google" id="ProtNLM"/>
    </source>
</evidence>
<sequence length="79" mass="8515">MLSCSHVHVALVVVCISTFSVITEHPPTLALTIHSRPRISAPPNPPFIPQRYNDCSRVDAIAVSLGEGQPTQPTNAPFL</sequence>
<keyword evidence="3" id="KW-1185">Reference proteome</keyword>
<comment type="caution">
    <text evidence="2">The sequence shown here is derived from an EMBL/GenBank/DDBJ whole genome shotgun (WGS) entry which is preliminary data.</text>
</comment>
<dbReference type="EMBL" id="JAGMUU010000016">
    <property type="protein sequence ID" value="KAH7136691.1"/>
    <property type="molecule type" value="Genomic_DNA"/>
</dbReference>
<dbReference type="AlphaFoldDB" id="A0A9P9EHH2"/>
<gene>
    <name evidence="2" type="ORF">B0J13DRAFT_79825</name>
</gene>
<feature type="signal peptide" evidence="1">
    <location>
        <begin position="1"/>
        <end position="23"/>
    </location>
</feature>
<evidence type="ECO:0000256" key="1">
    <source>
        <dbReference type="SAM" id="SignalP"/>
    </source>
</evidence>
<reference evidence="2" key="1">
    <citation type="journal article" date="2021" name="Nat. Commun.">
        <title>Genetic determinants of endophytism in the Arabidopsis root mycobiome.</title>
        <authorList>
            <person name="Mesny F."/>
            <person name="Miyauchi S."/>
            <person name="Thiergart T."/>
            <person name="Pickel B."/>
            <person name="Atanasova L."/>
            <person name="Karlsson M."/>
            <person name="Huettel B."/>
            <person name="Barry K.W."/>
            <person name="Haridas S."/>
            <person name="Chen C."/>
            <person name="Bauer D."/>
            <person name="Andreopoulos W."/>
            <person name="Pangilinan J."/>
            <person name="LaButti K."/>
            <person name="Riley R."/>
            <person name="Lipzen A."/>
            <person name="Clum A."/>
            <person name="Drula E."/>
            <person name="Henrissat B."/>
            <person name="Kohler A."/>
            <person name="Grigoriev I.V."/>
            <person name="Martin F.M."/>
            <person name="Hacquard S."/>
        </authorList>
    </citation>
    <scope>NUCLEOTIDE SEQUENCE</scope>
    <source>
        <strain evidence="2">MPI-CAGE-AT-0021</strain>
    </source>
</reference>
<name>A0A9P9EHH2_9HYPO</name>
<keyword evidence="1" id="KW-0732">Signal</keyword>
<evidence type="ECO:0000313" key="3">
    <source>
        <dbReference type="Proteomes" id="UP000717696"/>
    </source>
</evidence>
<proteinExistence type="predicted"/>
<accession>A0A9P9EHH2</accession>